<keyword evidence="1" id="KW-0378">Hydrolase</keyword>
<name>A0A3N0E770_9ACTN</name>
<dbReference type="GO" id="GO:0016787">
    <property type="term" value="F:hydrolase activity"/>
    <property type="evidence" value="ECO:0007669"/>
    <property type="project" value="UniProtKB-KW"/>
</dbReference>
<dbReference type="OrthoDB" id="9808993at2"/>
<proteinExistence type="predicted"/>
<dbReference type="AlphaFoldDB" id="A0A3N0E770"/>
<dbReference type="PANTHER" id="PTHR21174:SF0">
    <property type="entry name" value="HD PHOSPHOHYDROLASE FAMILY PROTEIN-RELATED"/>
    <property type="match status" value="1"/>
</dbReference>
<gene>
    <name evidence="1" type="ORF">EFW17_15205</name>
</gene>
<dbReference type="InterPro" id="IPR009218">
    <property type="entry name" value="HD_phosphohydro"/>
</dbReference>
<sequence length="220" mass="24357">MTTSTVPDLSLAWRDLAGSGPEAQALGRDLLERWTEPHRRYHTRDHLRAVLANVDELGGLATDVSAVRYAAWFHDAVHNGDPGEDEERSALLAEETLPRCGVSVERVAEVARLVRLTATHQPADDDPNGRVLCDADLAVLAGQPSDYLAYTTAVREEYAHVPDAEFRRGRAEVLRRLLEAPRLFHTPLGRARWEDRARVNVRAELLRLENGASASASSQP</sequence>
<reference evidence="1 2" key="1">
    <citation type="submission" date="2018-11" db="EMBL/GenBank/DDBJ databases">
        <title>The genome draft of YIM 96095.</title>
        <authorList>
            <person name="Tang S.-K."/>
            <person name="Chunyu W.-X."/>
            <person name="Feng Y.-Z."/>
        </authorList>
    </citation>
    <scope>NUCLEOTIDE SEQUENCE [LARGE SCALE GENOMIC DNA]</scope>
    <source>
        <strain evidence="1 2">YIM 96095</strain>
    </source>
</reference>
<dbReference type="Gene3D" id="1.10.3210.10">
    <property type="entry name" value="Hypothetical protein af1432"/>
    <property type="match status" value="1"/>
</dbReference>
<accession>A0A3N0E770</accession>
<protein>
    <submittedName>
        <fullName evidence="1">Metal-dependent phosphohydrolase</fullName>
    </submittedName>
</protein>
<dbReference type="EMBL" id="RJMB01000015">
    <property type="protein sequence ID" value="RNL83599.1"/>
    <property type="molecule type" value="Genomic_DNA"/>
</dbReference>
<dbReference type="RefSeq" id="WP_123202058.1">
    <property type="nucleotide sequence ID" value="NZ_RJMB01000015.1"/>
</dbReference>
<keyword evidence="2" id="KW-1185">Reference proteome</keyword>
<dbReference type="Proteomes" id="UP000269198">
    <property type="component" value="Unassembled WGS sequence"/>
</dbReference>
<dbReference type="PANTHER" id="PTHR21174">
    <property type="match status" value="1"/>
</dbReference>
<dbReference type="PIRSF" id="PIRSF035170">
    <property type="entry name" value="HD_phosphohydro"/>
    <property type="match status" value="1"/>
</dbReference>
<comment type="caution">
    <text evidence="1">The sequence shown here is derived from an EMBL/GenBank/DDBJ whole genome shotgun (WGS) entry which is preliminary data.</text>
</comment>
<evidence type="ECO:0000313" key="1">
    <source>
        <dbReference type="EMBL" id="RNL83599.1"/>
    </source>
</evidence>
<organism evidence="1 2">
    <name type="scientific">Halostreptopolyspora alba</name>
    <dbReference type="NCBI Taxonomy" id="2487137"/>
    <lineage>
        <taxon>Bacteria</taxon>
        <taxon>Bacillati</taxon>
        <taxon>Actinomycetota</taxon>
        <taxon>Actinomycetes</taxon>
        <taxon>Streptosporangiales</taxon>
        <taxon>Nocardiopsidaceae</taxon>
        <taxon>Halostreptopolyspora</taxon>
    </lineage>
</organism>
<dbReference type="SUPFAM" id="SSF109604">
    <property type="entry name" value="HD-domain/PDEase-like"/>
    <property type="match status" value="1"/>
</dbReference>
<evidence type="ECO:0000313" key="2">
    <source>
        <dbReference type="Proteomes" id="UP000269198"/>
    </source>
</evidence>